<name>A0A840SV66_9RHOB</name>
<dbReference type="Pfam" id="PF09347">
    <property type="entry name" value="DUF1989"/>
    <property type="match status" value="1"/>
</dbReference>
<dbReference type="InterPro" id="IPR018959">
    <property type="entry name" value="DUF1989"/>
</dbReference>
<accession>A0A840SV66</accession>
<feature type="domain" description="DUF1989" evidence="1">
    <location>
        <begin position="5"/>
        <end position="169"/>
    </location>
</feature>
<organism evidence="2 3">
    <name type="scientific">Amaricoccus macauensis</name>
    <dbReference type="NCBI Taxonomy" id="57001"/>
    <lineage>
        <taxon>Bacteria</taxon>
        <taxon>Pseudomonadati</taxon>
        <taxon>Pseudomonadota</taxon>
        <taxon>Alphaproteobacteria</taxon>
        <taxon>Rhodobacterales</taxon>
        <taxon>Paracoccaceae</taxon>
        <taxon>Amaricoccus</taxon>
    </lineage>
</organism>
<dbReference type="PANTHER" id="PTHR31527:SF0">
    <property type="entry name" value="RE64534P"/>
    <property type="match status" value="1"/>
</dbReference>
<dbReference type="RefSeq" id="WP_184151218.1">
    <property type="nucleotide sequence ID" value="NZ_JACHFM010000003.1"/>
</dbReference>
<protein>
    <submittedName>
        <fullName evidence="2">Uncharacterized protein YcgI (DUF1989 family)</fullName>
    </submittedName>
</protein>
<evidence type="ECO:0000313" key="2">
    <source>
        <dbReference type="EMBL" id="MBB5223041.1"/>
    </source>
</evidence>
<dbReference type="AlphaFoldDB" id="A0A840SV66"/>
<keyword evidence="3" id="KW-1185">Reference proteome</keyword>
<reference evidence="2 3" key="1">
    <citation type="submission" date="2020-08" db="EMBL/GenBank/DDBJ databases">
        <title>Genomic Encyclopedia of Type Strains, Phase IV (KMG-IV): sequencing the most valuable type-strain genomes for metagenomic binning, comparative biology and taxonomic classification.</title>
        <authorList>
            <person name="Goeker M."/>
        </authorList>
    </citation>
    <scope>NUCLEOTIDE SEQUENCE [LARGE SCALE GENOMIC DNA]</scope>
    <source>
        <strain evidence="2 3">DSM 101730</strain>
    </source>
</reference>
<dbReference type="EMBL" id="JACHFM010000003">
    <property type="protein sequence ID" value="MBB5223041.1"/>
    <property type="molecule type" value="Genomic_DNA"/>
</dbReference>
<sequence>MEEHVIPAAHGFAIRLAEGDAVTVINDSGTQVVDTWAFCAEDPSHFMSMSHSRVHNGRVCAPEGGSYVTDRREPILRVERDTSPGTHDTLLAACDPERYAALGCTGPHRSCAENLREALAAIDFPFSRVPEPLNLFMNIPVHGDLTLENGSPSGKAGDLVTLRALRDCIVAFSSCPQDLTPISGGKINPASLRVERKA</sequence>
<dbReference type="Proteomes" id="UP000549457">
    <property type="component" value="Unassembled WGS sequence"/>
</dbReference>
<gene>
    <name evidence="2" type="ORF">HNP73_002988</name>
</gene>
<evidence type="ECO:0000259" key="1">
    <source>
        <dbReference type="Pfam" id="PF09347"/>
    </source>
</evidence>
<comment type="caution">
    <text evidence="2">The sequence shown here is derived from an EMBL/GenBank/DDBJ whole genome shotgun (WGS) entry which is preliminary data.</text>
</comment>
<evidence type="ECO:0000313" key="3">
    <source>
        <dbReference type="Proteomes" id="UP000549457"/>
    </source>
</evidence>
<dbReference type="PANTHER" id="PTHR31527">
    <property type="entry name" value="RE64534P"/>
    <property type="match status" value="1"/>
</dbReference>
<proteinExistence type="predicted"/>